<dbReference type="Proteomes" id="UP000193648">
    <property type="component" value="Unassembled WGS sequence"/>
</dbReference>
<dbReference type="GeneID" id="33565304"/>
<dbReference type="AlphaFoldDB" id="A0A1Y2GUH8"/>
<gene>
    <name evidence="2" type="ORF">BCR41DRAFT_349408</name>
</gene>
<dbReference type="RefSeq" id="XP_021883713.1">
    <property type="nucleotide sequence ID" value="XM_022023460.1"/>
</dbReference>
<evidence type="ECO:0000313" key="3">
    <source>
        <dbReference type="Proteomes" id="UP000193648"/>
    </source>
</evidence>
<evidence type="ECO:0000256" key="1">
    <source>
        <dbReference type="SAM" id="MobiDB-lite"/>
    </source>
</evidence>
<name>A0A1Y2GUH8_9FUNG</name>
<feature type="compositionally biased region" description="Low complexity" evidence="1">
    <location>
        <begin position="153"/>
        <end position="176"/>
    </location>
</feature>
<dbReference type="OrthoDB" id="515064at2759"/>
<feature type="compositionally biased region" description="Polar residues" evidence="1">
    <location>
        <begin position="195"/>
        <end position="211"/>
    </location>
</feature>
<dbReference type="EMBL" id="MCFF01000009">
    <property type="protein sequence ID" value="ORZ23899.1"/>
    <property type="molecule type" value="Genomic_DNA"/>
</dbReference>
<comment type="caution">
    <text evidence="2">The sequence shown here is derived from an EMBL/GenBank/DDBJ whole genome shotgun (WGS) entry which is preliminary data.</text>
</comment>
<organism evidence="2 3">
    <name type="scientific">Lobosporangium transversale</name>
    <dbReference type="NCBI Taxonomy" id="64571"/>
    <lineage>
        <taxon>Eukaryota</taxon>
        <taxon>Fungi</taxon>
        <taxon>Fungi incertae sedis</taxon>
        <taxon>Mucoromycota</taxon>
        <taxon>Mortierellomycotina</taxon>
        <taxon>Mortierellomycetes</taxon>
        <taxon>Mortierellales</taxon>
        <taxon>Mortierellaceae</taxon>
        <taxon>Lobosporangium</taxon>
    </lineage>
</organism>
<dbReference type="InParanoid" id="A0A1Y2GUH8"/>
<accession>A0A1Y2GUH8</accession>
<feature type="region of interest" description="Disordered" evidence="1">
    <location>
        <begin position="15"/>
        <end position="46"/>
    </location>
</feature>
<evidence type="ECO:0000313" key="2">
    <source>
        <dbReference type="EMBL" id="ORZ23899.1"/>
    </source>
</evidence>
<dbReference type="STRING" id="64571.A0A1Y2GUH8"/>
<protein>
    <submittedName>
        <fullName evidence="2">Uncharacterized protein</fullName>
    </submittedName>
</protein>
<reference evidence="2 3" key="1">
    <citation type="submission" date="2016-07" db="EMBL/GenBank/DDBJ databases">
        <title>Pervasive Adenine N6-methylation of Active Genes in Fungi.</title>
        <authorList>
            <consortium name="DOE Joint Genome Institute"/>
            <person name="Mondo S.J."/>
            <person name="Dannebaum R.O."/>
            <person name="Kuo R.C."/>
            <person name="Labutti K."/>
            <person name="Haridas S."/>
            <person name="Kuo A."/>
            <person name="Salamov A."/>
            <person name="Ahrendt S.R."/>
            <person name="Lipzen A."/>
            <person name="Sullivan W."/>
            <person name="Andreopoulos W.B."/>
            <person name="Clum A."/>
            <person name="Lindquist E."/>
            <person name="Daum C."/>
            <person name="Ramamoorthy G.K."/>
            <person name="Gryganskyi A."/>
            <person name="Culley D."/>
            <person name="Magnuson J.K."/>
            <person name="James T.Y."/>
            <person name="O'Malley M.A."/>
            <person name="Stajich J.E."/>
            <person name="Spatafora J.W."/>
            <person name="Visel A."/>
            <person name="Grigoriev I.V."/>
        </authorList>
    </citation>
    <scope>NUCLEOTIDE SEQUENCE [LARGE SCALE GENOMIC DNA]</scope>
    <source>
        <strain evidence="2 3">NRRL 3116</strain>
    </source>
</reference>
<sequence>MELRVPQQQISRLGYSTVPDPSLQYSQPTLAHNRRPAMTASNSSSSSVDTAAQVKFVVVENLPESLAQDKARLHQLYPSDHFEIRVRVGSASEGAINTGEVSIADYRVRCLDCPPGKLYNAGPDGTLQNFEVHLKSNRAHRSYVEQKKLQGNQQGSSHPPQLQSQLQSQPQSQSQPQPHPQPQPHLHHPMLPYSLPQSHQNLSLSPSMLNS</sequence>
<proteinExistence type="predicted"/>
<feature type="region of interest" description="Disordered" evidence="1">
    <location>
        <begin position="147"/>
        <end position="211"/>
    </location>
</feature>
<keyword evidence="3" id="KW-1185">Reference proteome</keyword>